<name>A0A507CM27_9FUNG</name>
<evidence type="ECO:0000313" key="2">
    <source>
        <dbReference type="EMBL" id="TPX40026.1"/>
    </source>
</evidence>
<comment type="caution">
    <text evidence="2">The sequence shown here is derived from an EMBL/GenBank/DDBJ whole genome shotgun (WGS) entry which is preliminary data.</text>
</comment>
<feature type="compositionally biased region" description="Basic and acidic residues" evidence="1">
    <location>
        <begin position="243"/>
        <end position="253"/>
    </location>
</feature>
<dbReference type="VEuPathDB" id="FungiDB:SeMB42_g03757"/>
<dbReference type="AlphaFoldDB" id="A0A507CM27"/>
<reference evidence="2 3" key="1">
    <citation type="journal article" date="2019" name="Sci. Rep.">
        <title>Comparative genomics of chytrid fungi reveal insights into the obligate biotrophic and pathogenic lifestyle of Synchytrium endobioticum.</title>
        <authorList>
            <person name="van de Vossenberg B.T.L.H."/>
            <person name="Warris S."/>
            <person name="Nguyen H.D.T."/>
            <person name="van Gent-Pelzer M.P.E."/>
            <person name="Joly D.L."/>
            <person name="van de Geest H.C."/>
            <person name="Bonants P.J.M."/>
            <person name="Smith D.S."/>
            <person name="Levesque C.A."/>
            <person name="van der Lee T.A.J."/>
        </authorList>
    </citation>
    <scope>NUCLEOTIDE SEQUENCE [LARGE SCALE GENOMIC DNA]</scope>
    <source>
        <strain evidence="2 3">LEV6574</strain>
    </source>
</reference>
<organism evidence="2 3">
    <name type="scientific">Synchytrium endobioticum</name>
    <dbReference type="NCBI Taxonomy" id="286115"/>
    <lineage>
        <taxon>Eukaryota</taxon>
        <taxon>Fungi</taxon>
        <taxon>Fungi incertae sedis</taxon>
        <taxon>Chytridiomycota</taxon>
        <taxon>Chytridiomycota incertae sedis</taxon>
        <taxon>Chytridiomycetes</taxon>
        <taxon>Synchytriales</taxon>
        <taxon>Synchytriaceae</taxon>
        <taxon>Synchytrium</taxon>
    </lineage>
</organism>
<dbReference type="Proteomes" id="UP000320475">
    <property type="component" value="Unassembled WGS sequence"/>
</dbReference>
<dbReference type="EMBL" id="QEAM01000421">
    <property type="protein sequence ID" value="TPX40026.1"/>
    <property type="molecule type" value="Genomic_DNA"/>
</dbReference>
<feature type="compositionally biased region" description="Basic and acidic residues" evidence="1">
    <location>
        <begin position="266"/>
        <end position="277"/>
    </location>
</feature>
<accession>A0A507CM27</accession>
<proteinExistence type="predicted"/>
<feature type="region of interest" description="Disordered" evidence="1">
    <location>
        <begin position="241"/>
        <end position="277"/>
    </location>
</feature>
<evidence type="ECO:0000313" key="3">
    <source>
        <dbReference type="Proteomes" id="UP000320475"/>
    </source>
</evidence>
<sequence>MVFDSILNTRELIHAGHRQIKSALRALWKVFLRVIINNYKFYDLTPGYQLLAVERRELLMLVDTIKAEMEERSTEDLGLVERLLDDDGMGFRGRQQSEDDHLYFKVEKFHRVLDAENRKLDTNDEINEVFKGLDFPEEFYCPRKIESIRRLFVADYFYYVLIIRRDKEEKQLVHTPELDKYSIRSSVDINSMNGPQYHQNQIAAEHAESSSSAQAIFYGDDAHIPPSLQWGMSQIDINSHSRGSAESHIRDAPSNRGDVGGTYTRASDDSWPHHNLS</sequence>
<protein>
    <submittedName>
        <fullName evidence="2">Uncharacterized protein</fullName>
    </submittedName>
</protein>
<evidence type="ECO:0000256" key="1">
    <source>
        <dbReference type="SAM" id="MobiDB-lite"/>
    </source>
</evidence>
<gene>
    <name evidence="2" type="ORF">SeLEV6574_g06842</name>
</gene>